<organism evidence="3 4">
    <name type="scientific">Bacillus carboniphilus</name>
    <dbReference type="NCBI Taxonomy" id="86663"/>
    <lineage>
        <taxon>Bacteria</taxon>
        <taxon>Bacillati</taxon>
        <taxon>Bacillota</taxon>
        <taxon>Bacilli</taxon>
        <taxon>Bacillales</taxon>
        <taxon>Bacillaceae</taxon>
        <taxon>Bacillus</taxon>
    </lineage>
</organism>
<evidence type="ECO:0000313" key="4">
    <source>
        <dbReference type="Proteomes" id="UP001500782"/>
    </source>
</evidence>
<accession>A0ABN0WCK4</accession>
<evidence type="ECO:0000256" key="2">
    <source>
        <dbReference type="SAM" id="Phobius"/>
    </source>
</evidence>
<dbReference type="Pfam" id="PF12732">
    <property type="entry name" value="YtxH"/>
    <property type="match status" value="1"/>
</dbReference>
<dbReference type="RefSeq" id="WP_343799440.1">
    <property type="nucleotide sequence ID" value="NZ_BAAADJ010000023.1"/>
</dbReference>
<dbReference type="PANTHER" id="PTHR35792">
    <property type="entry name" value="GENERAL STRESS PROTEIN"/>
    <property type="match status" value="1"/>
</dbReference>
<sequence length="148" mass="16440">MAQNQNDQNQNQESNINAKDFIIGALVGGIVGAATALFMAPKSGKELRGDLSEQAIILKERTGNLRDTAVQKGNEFANTAKEKTNEWSQMIQLQSNELKNKMKSMRNEEVAEEDAEAEVAVSNSNEEMEQKLEETKKAFEEVEGNYKA</sequence>
<dbReference type="EMBL" id="BAAADJ010000023">
    <property type="protein sequence ID" value="GAA0332860.1"/>
    <property type="molecule type" value="Genomic_DNA"/>
</dbReference>
<feature type="region of interest" description="Disordered" evidence="1">
    <location>
        <begin position="111"/>
        <end position="136"/>
    </location>
</feature>
<feature type="transmembrane region" description="Helical" evidence="2">
    <location>
        <begin position="21"/>
        <end position="40"/>
    </location>
</feature>
<keyword evidence="2" id="KW-1133">Transmembrane helix</keyword>
<keyword evidence="4" id="KW-1185">Reference proteome</keyword>
<keyword evidence="2" id="KW-0472">Membrane</keyword>
<dbReference type="Proteomes" id="UP001500782">
    <property type="component" value="Unassembled WGS sequence"/>
</dbReference>
<dbReference type="InterPro" id="IPR052928">
    <property type="entry name" value="Desiccation-related_membrane"/>
</dbReference>
<gene>
    <name evidence="3" type="ORF">GCM10008967_24450</name>
</gene>
<dbReference type="PANTHER" id="PTHR35792:SF1">
    <property type="entry name" value="SLL0268 PROTEIN"/>
    <property type="match status" value="1"/>
</dbReference>
<keyword evidence="2" id="KW-0812">Transmembrane</keyword>
<evidence type="ECO:0000313" key="3">
    <source>
        <dbReference type="EMBL" id="GAA0332860.1"/>
    </source>
</evidence>
<dbReference type="InterPro" id="IPR024623">
    <property type="entry name" value="YtxH"/>
</dbReference>
<evidence type="ECO:0000256" key="1">
    <source>
        <dbReference type="SAM" id="MobiDB-lite"/>
    </source>
</evidence>
<comment type="caution">
    <text evidence="3">The sequence shown here is derived from an EMBL/GenBank/DDBJ whole genome shotgun (WGS) entry which is preliminary data.</text>
</comment>
<proteinExistence type="predicted"/>
<protein>
    <submittedName>
        <fullName evidence="3">YtxH domain-containing protein</fullName>
    </submittedName>
</protein>
<reference evidence="3 4" key="1">
    <citation type="journal article" date="2019" name="Int. J. Syst. Evol. Microbiol.">
        <title>The Global Catalogue of Microorganisms (GCM) 10K type strain sequencing project: providing services to taxonomists for standard genome sequencing and annotation.</title>
        <authorList>
            <consortium name="The Broad Institute Genomics Platform"/>
            <consortium name="The Broad Institute Genome Sequencing Center for Infectious Disease"/>
            <person name="Wu L."/>
            <person name="Ma J."/>
        </authorList>
    </citation>
    <scope>NUCLEOTIDE SEQUENCE [LARGE SCALE GENOMIC DNA]</scope>
    <source>
        <strain evidence="3 4">JCM 9731</strain>
    </source>
</reference>
<name>A0ABN0WCK4_9BACI</name>